<evidence type="ECO:0000313" key="2">
    <source>
        <dbReference type="Proteomes" id="UP000006038"/>
    </source>
</evidence>
<dbReference type="Proteomes" id="UP000006038">
    <property type="component" value="Chromosome 12"/>
</dbReference>
<reference evidence="1" key="2">
    <citation type="submission" date="2013-04" db="UniProtKB">
        <authorList>
            <consortium name="EnsemblPlants"/>
        </authorList>
    </citation>
    <scope>IDENTIFICATION</scope>
</reference>
<dbReference type="HOGENOM" id="CLU_1973923_0_0_1"/>
<evidence type="ECO:0000313" key="1">
    <source>
        <dbReference type="EnsemblPlants" id="OB12G22410.1"/>
    </source>
</evidence>
<keyword evidence="2" id="KW-1185">Reference proteome</keyword>
<protein>
    <submittedName>
        <fullName evidence="1">Uncharacterized protein</fullName>
    </submittedName>
</protein>
<sequence>MLPSSDGKSSRSHQLPLGIILFGGSDGCLQSIFRMETLHKMSSNIRDNTSPCTNWLLRVFSSLTSGSKGSSSALAKNCSKETLFSSISSENSCCTSFGKSMSVKLLTKEDSRGSASVFCEAERVDPP</sequence>
<name>J3NE33_ORYBR</name>
<organism evidence="1">
    <name type="scientific">Oryza brachyantha</name>
    <name type="common">malo sina</name>
    <dbReference type="NCBI Taxonomy" id="4533"/>
    <lineage>
        <taxon>Eukaryota</taxon>
        <taxon>Viridiplantae</taxon>
        <taxon>Streptophyta</taxon>
        <taxon>Embryophyta</taxon>
        <taxon>Tracheophyta</taxon>
        <taxon>Spermatophyta</taxon>
        <taxon>Magnoliopsida</taxon>
        <taxon>Liliopsida</taxon>
        <taxon>Poales</taxon>
        <taxon>Poaceae</taxon>
        <taxon>BOP clade</taxon>
        <taxon>Oryzoideae</taxon>
        <taxon>Oryzeae</taxon>
        <taxon>Oryzinae</taxon>
        <taxon>Oryza</taxon>
    </lineage>
</organism>
<dbReference type="Gramene" id="OB12G22410.1">
    <property type="protein sequence ID" value="OB12G22410.1"/>
    <property type="gene ID" value="OB12G22410"/>
</dbReference>
<dbReference type="AlphaFoldDB" id="J3NE33"/>
<accession>J3NE33</accession>
<proteinExistence type="predicted"/>
<dbReference type="EnsemblPlants" id="OB12G22410.1">
    <property type="protein sequence ID" value="OB12G22410.1"/>
    <property type="gene ID" value="OB12G22410"/>
</dbReference>
<reference evidence="1" key="1">
    <citation type="journal article" date="2013" name="Nat. Commun.">
        <title>Whole-genome sequencing of Oryza brachyantha reveals mechanisms underlying Oryza genome evolution.</title>
        <authorList>
            <person name="Chen J."/>
            <person name="Huang Q."/>
            <person name="Gao D."/>
            <person name="Wang J."/>
            <person name="Lang Y."/>
            <person name="Liu T."/>
            <person name="Li B."/>
            <person name="Bai Z."/>
            <person name="Luis Goicoechea J."/>
            <person name="Liang C."/>
            <person name="Chen C."/>
            <person name="Zhang W."/>
            <person name="Sun S."/>
            <person name="Liao Y."/>
            <person name="Zhang X."/>
            <person name="Yang L."/>
            <person name="Song C."/>
            <person name="Wang M."/>
            <person name="Shi J."/>
            <person name="Liu G."/>
            <person name="Liu J."/>
            <person name="Zhou H."/>
            <person name="Zhou W."/>
            <person name="Yu Q."/>
            <person name="An N."/>
            <person name="Chen Y."/>
            <person name="Cai Q."/>
            <person name="Wang B."/>
            <person name="Liu B."/>
            <person name="Min J."/>
            <person name="Huang Y."/>
            <person name="Wu H."/>
            <person name="Li Z."/>
            <person name="Zhang Y."/>
            <person name="Yin Y."/>
            <person name="Song W."/>
            <person name="Jiang J."/>
            <person name="Jackson S.A."/>
            <person name="Wing R.A."/>
            <person name="Wang J."/>
            <person name="Chen M."/>
        </authorList>
    </citation>
    <scope>NUCLEOTIDE SEQUENCE [LARGE SCALE GENOMIC DNA]</scope>
    <source>
        <strain evidence="1">cv. IRGC 101232</strain>
    </source>
</reference>